<protein>
    <recommendedName>
        <fullName evidence="4">ABC-type quaternary amine transporter</fullName>
        <ecNumber evidence="4">7.6.2.9</ecNumber>
    </recommendedName>
</protein>
<dbReference type="FunFam" id="3.40.50.300:FF:000425">
    <property type="entry name" value="Probable ABC transporter, ATP-binding subunit"/>
    <property type="match status" value="1"/>
</dbReference>
<dbReference type="EC" id="7.6.2.9" evidence="4"/>
<name>A0A1M4SBQ7_9FIRM</name>
<keyword evidence="7" id="KW-1185">Reference proteome</keyword>
<evidence type="ECO:0000256" key="3">
    <source>
        <dbReference type="ARBA" id="ARBA00022840"/>
    </source>
</evidence>
<dbReference type="GO" id="GO:0015418">
    <property type="term" value="F:ABC-type quaternary ammonium compound transporting activity"/>
    <property type="evidence" value="ECO:0007669"/>
    <property type="project" value="UniProtKB-EC"/>
</dbReference>
<evidence type="ECO:0000256" key="4">
    <source>
        <dbReference type="ARBA" id="ARBA00066388"/>
    </source>
</evidence>
<dbReference type="Gene3D" id="2.40.50.100">
    <property type="match status" value="1"/>
</dbReference>
<evidence type="ECO:0000313" key="6">
    <source>
        <dbReference type="EMBL" id="SHE29631.1"/>
    </source>
</evidence>
<dbReference type="InterPro" id="IPR027417">
    <property type="entry name" value="P-loop_NTPase"/>
</dbReference>
<evidence type="ECO:0000259" key="5">
    <source>
        <dbReference type="PROSITE" id="PS50893"/>
    </source>
</evidence>
<keyword evidence="2" id="KW-0547">Nucleotide-binding</keyword>
<dbReference type="InterPro" id="IPR003593">
    <property type="entry name" value="AAA+_ATPase"/>
</dbReference>
<dbReference type="OrthoDB" id="9802264at2"/>
<accession>A0A1M4SBQ7</accession>
<dbReference type="SUPFAM" id="SSF50331">
    <property type="entry name" value="MOP-like"/>
    <property type="match status" value="1"/>
</dbReference>
<dbReference type="GO" id="GO:0043190">
    <property type="term" value="C:ATP-binding cassette (ABC) transporter complex"/>
    <property type="evidence" value="ECO:0007669"/>
    <property type="project" value="InterPro"/>
</dbReference>
<dbReference type="InterPro" id="IPR003439">
    <property type="entry name" value="ABC_transporter-like_ATP-bd"/>
</dbReference>
<dbReference type="GO" id="GO:0016887">
    <property type="term" value="F:ATP hydrolysis activity"/>
    <property type="evidence" value="ECO:0007669"/>
    <property type="project" value="InterPro"/>
</dbReference>
<dbReference type="PROSITE" id="PS50893">
    <property type="entry name" value="ABC_TRANSPORTER_2"/>
    <property type="match status" value="1"/>
</dbReference>
<evidence type="ECO:0000256" key="1">
    <source>
        <dbReference type="ARBA" id="ARBA00022448"/>
    </source>
</evidence>
<reference evidence="6 7" key="1">
    <citation type="submission" date="2016-11" db="EMBL/GenBank/DDBJ databases">
        <authorList>
            <person name="Jaros S."/>
            <person name="Januszkiewicz K."/>
            <person name="Wedrychowicz H."/>
        </authorList>
    </citation>
    <scope>NUCLEOTIDE SEQUENCE [LARGE SCALE GENOMIC DNA]</scope>
    <source>
        <strain evidence="6 7">DSM 10502</strain>
    </source>
</reference>
<organism evidence="6 7">
    <name type="scientific">Schwartzia succinivorans DSM 10502</name>
    <dbReference type="NCBI Taxonomy" id="1123243"/>
    <lineage>
        <taxon>Bacteria</taxon>
        <taxon>Bacillati</taxon>
        <taxon>Bacillota</taxon>
        <taxon>Negativicutes</taxon>
        <taxon>Selenomonadales</taxon>
        <taxon>Selenomonadaceae</taxon>
        <taxon>Schwartzia</taxon>
    </lineage>
</organism>
<sequence length="353" mass="39874">MSETVMELKHINKFFGSTQVIHDVNFKVQKGDFVTLLGPSGCGKTTILRMIAGFYEPDSGEIHLAGRQIERVPPYARNTAMVFQEYALFPHMTVFENVAYGLRVRHTEDSVVKKKVGEALELMQLLGMEDRYPNQMSGGQQQRVAVARALVMQPDVLLLDEPLSNLDAKLRESVRVELRSIQQKMGLTTIYVTHDQQEALSMSDSVIVLQKGFLRQQGKPHEIYFAPRTPFVADFIGTTNLIKVNGDDALLVGYDEDTVLQADAVCPKGEHTLSIRPESIRLSEKPSPSATDNIMPVTVVRSMFLGEKMRYFVQDRKGQEWIADIFDPGRKIYEGEVYMLFAADRTHVIEEDD</sequence>
<dbReference type="Gene3D" id="3.40.50.300">
    <property type="entry name" value="P-loop containing nucleotide triphosphate hydrolases"/>
    <property type="match status" value="1"/>
</dbReference>
<dbReference type="PANTHER" id="PTHR42781">
    <property type="entry name" value="SPERMIDINE/PUTRESCINE IMPORT ATP-BINDING PROTEIN POTA"/>
    <property type="match status" value="1"/>
</dbReference>
<dbReference type="SMART" id="SM00382">
    <property type="entry name" value="AAA"/>
    <property type="match status" value="1"/>
</dbReference>
<proteinExistence type="predicted"/>
<keyword evidence="1" id="KW-0813">Transport</keyword>
<dbReference type="STRING" id="1123243.SAMN02745190_00074"/>
<dbReference type="InterPro" id="IPR013611">
    <property type="entry name" value="Transp-assoc_OB_typ2"/>
</dbReference>
<dbReference type="PROSITE" id="PS00211">
    <property type="entry name" value="ABC_TRANSPORTER_1"/>
    <property type="match status" value="1"/>
</dbReference>
<evidence type="ECO:0000256" key="2">
    <source>
        <dbReference type="ARBA" id="ARBA00022741"/>
    </source>
</evidence>
<dbReference type="Pfam" id="PF00005">
    <property type="entry name" value="ABC_tran"/>
    <property type="match status" value="1"/>
</dbReference>
<keyword evidence="3 6" id="KW-0067">ATP-binding</keyword>
<dbReference type="Pfam" id="PF08402">
    <property type="entry name" value="TOBE_2"/>
    <property type="match status" value="1"/>
</dbReference>
<dbReference type="InterPro" id="IPR017871">
    <property type="entry name" value="ABC_transporter-like_CS"/>
</dbReference>
<dbReference type="GO" id="GO:0005524">
    <property type="term" value="F:ATP binding"/>
    <property type="evidence" value="ECO:0007669"/>
    <property type="project" value="UniProtKB-KW"/>
</dbReference>
<dbReference type="EMBL" id="FQUG01000002">
    <property type="protein sequence ID" value="SHE29631.1"/>
    <property type="molecule type" value="Genomic_DNA"/>
</dbReference>
<dbReference type="Proteomes" id="UP000184404">
    <property type="component" value="Unassembled WGS sequence"/>
</dbReference>
<feature type="domain" description="ABC transporter" evidence="5">
    <location>
        <begin position="6"/>
        <end position="236"/>
    </location>
</feature>
<dbReference type="SUPFAM" id="SSF52540">
    <property type="entry name" value="P-loop containing nucleoside triphosphate hydrolases"/>
    <property type="match status" value="1"/>
</dbReference>
<dbReference type="AlphaFoldDB" id="A0A1M4SBQ7"/>
<dbReference type="InterPro" id="IPR008995">
    <property type="entry name" value="Mo/tungstate-bd_C_term_dom"/>
</dbReference>
<evidence type="ECO:0000313" key="7">
    <source>
        <dbReference type="Proteomes" id="UP000184404"/>
    </source>
</evidence>
<dbReference type="RefSeq" id="WP_072934211.1">
    <property type="nucleotide sequence ID" value="NZ_FQUG01000002.1"/>
</dbReference>
<dbReference type="PANTHER" id="PTHR42781:SF4">
    <property type="entry name" value="SPERMIDINE_PUTRESCINE IMPORT ATP-BINDING PROTEIN POTA"/>
    <property type="match status" value="1"/>
</dbReference>
<gene>
    <name evidence="6" type="ORF">SAMN02745190_00074</name>
</gene>
<dbReference type="InterPro" id="IPR050093">
    <property type="entry name" value="ABC_SmlMolc_Importer"/>
</dbReference>